<protein>
    <submittedName>
        <fullName evidence="1">Uncharacterized protein</fullName>
    </submittedName>
</protein>
<proteinExistence type="predicted"/>
<accession>A0A0V1FK68</accession>
<gene>
    <name evidence="1" type="ORF">T4D_14072</name>
</gene>
<name>A0A0V1FK68_TRIPS</name>
<organism evidence="1 2">
    <name type="scientific">Trichinella pseudospiralis</name>
    <name type="common">Parasitic roundworm</name>
    <dbReference type="NCBI Taxonomy" id="6337"/>
    <lineage>
        <taxon>Eukaryota</taxon>
        <taxon>Metazoa</taxon>
        <taxon>Ecdysozoa</taxon>
        <taxon>Nematoda</taxon>
        <taxon>Enoplea</taxon>
        <taxon>Dorylaimia</taxon>
        <taxon>Trichinellida</taxon>
        <taxon>Trichinellidae</taxon>
        <taxon>Trichinella</taxon>
    </lineage>
</organism>
<dbReference type="AlphaFoldDB" id="A0A0V1FK68"/>
<dbReference type="EMBL" id="JYDT01000086">
    <property type="protein sequence ID" value="KRY85667.1"/>
    <property type="molecule type" value="Genomic_DNA"/>
</dbReference>
<dbReference type="Proteomes" id="UP000054995">
    <property type="component" value="Unassembled WGS sequence"/>
</dbReference>
<reference evidence="1 2" key="1">
    <citation type="submission" date="2015-01" db="EMBL/GenBank/DDBJ databases">
        <title>Evolution of Trichinella species and genotypes.</title>
        <authorList>
            <person name="Korhonen P.K."/>
            <person name="Edoardo P."/>
            <person name="Giuseppe L.R."/>
            <person name="Gasser R.B."/>
        </authorList>
    </citation>
    <scope>NUCLEOTIDE SEQUENCE [LARGE SCALE GENOMIC DNA]</scope>
    <source>
        <strain evidence="1">ISS470</strain>
    </source>
</reference>
<comment type="caution">
    <text evidence="1">The sequence shown here is derived from an EMBL/GenBank/DDBJ whole genome shotgun (WGS) entry which is preliminary data.</text>
</comment>
<evidence type="ECO:0000313" key="2">
    <source>
        <dbReference type="Proteomes" id="UP000054995"/>
    </source>
</evidence>
<keyword evidence="2" id="KW-1185">Reference proteome</keyword>
<evidence type="ECO:0000313" key="1">
    <source>
        <dbReference type="EMBL" id="KRY85667.1"/>
    </source>
</evidence>
<sequence length="79" mass="8902">MENRAAVVNNFHLGWRMHDLRGVDILNEKRHCKLLNGLCSDLEVLQASSAFIGAVLGDKCPIKPARTRRQCKRAVFKNA</sequence>